<dbReference type="Pfam" id="PF03061">
    <property type="entry name" value="4HBT"/>
    <property type="match status" value="1"/>
</dbReference>
<dbReference type="InterPro" id="IPR029069">
    <property type="entry name" value="HotDog_dom_sf"/>
</dbReference>
<feature type="domain" description="Thioesterase" evidence="3">
    <location>
        <begin position="58"/>
        <end position="132"/>
    </location>
</feature>
<sequence length="147" mass="15375">MNLAEMSGLDLMRLGVSLPGNMGDQGIASVIPMKIIEADEGRVVFLATADARHTNPLGSVHGGFAATVLDSATGCAVHTLLPAGVGFGTVDLNVKMIRPVPFEQQMRAVGEVIDRTRSLAISEATLTDMDGKIFAHASATCRIITPS</sequence>
<dbReference type="GeneID" id="300656111"/>
<dbReference type="InterPro" id="IPR006683">
    <property type="entry name" value="Thioestr_dom"/>
</dbReference>
<accession>A0A845Q9N8</accession>
<reference evidence="4 5" key="1">
    <citation type="journal article" date="2016" name="Int. J. Syst. Evol. Microbiol.">
        <title>Pyruvatibacter mobilis gen. nov., sp. nov., a marine bacterium from the culture broth of Picochlorum sp. 122.</title>
        <authorList>
            <person name="Wang G."/>
            <person name="Tang M."/>
            <person name="Wu H."/>
            <person name="Dai S."/>
            <person name="Li T."/>
            <person name="Chen C."/>
            <person name="He H."/>
            <person name="Fan J."/>
            <person name="Xiang W."/>
            <person name="Li X."/>
        </authorList>
    </citation>
    <scope>NUCLEOTIDE SEQUENCE [LARGE SCALE GENOMIC DNA]</scope>
    <source>
        <strain evidence="4 5">GYP-11</strain>
    </source>
</reference>
<keyword evidence="5" id="KW-1185">Reference proteome</keyword>
<dbReference type="SUPFAM" id="SSF54637">
    <property type="entry name" value="Thioesterase/thiol ester dehydrase-isomerase"/>
    <property type="match status" value="1"/>
</dbReference>
<dbReference type="Gene3D" id="3.10.129.10">
    <property type="entry name" value="Hotdog Thioesterase"/>
    <property type="match status" value="1"/>
</dbReference>
<evidence type="ECO:0000313" key="4">
    <source>
        <dbReference type="EMBL" id="NBG95194.1"/>
    </source>
</evidence>
<evidence type="ECO:0000313" key="5">
    <source>
        <dbReference type="Proteomes" id="UP000470384"/>
    </source>
</evidence>
<dbReference type="PANTHER" id="PTHR21660">
    <property type="entry name" value="THIOESTERASE SUPERFAMILY MEMBER-RELATED"/>
    <property type="match status" value="1"/>
</dbReference>
<dbReference type="PANTHER" id="PTHR21660:SF1">
    <property type="entry name" value="ACYL-COENZYME A THIOESTERASE 13"/>
    <property type="match status" value="1"/>
</dbReference>
<dbReference type="AlphaFoldDB" id="A0A845Q9N8"/>
<proteinExistence type="inferred from homology"/>
<dbReference type="InterPro" id="IPR003736">
    <property type="entry name" value="PAAI_dom"/>
</dbReference>
<dbReference type="EMBL" id="WXYQ01000004">
    <property type="protein sequence ID" value="NBG95194.1"/>
    <property type="molecule type" value="Genomic_DNA"/>
</dbReference>
<comment type="caution">
    <text evidence="4">The sequence shown here is derived from an EMBL/GenBank/DDBJ whole genome shotgun (WGS) entry which is preliminary data.</text>
</comment>
<evidence type="ECO:0000256" key="1">
    <source>
        <dbReference type="ARBA" id="ARBA00008324"/>
    </source>
</evidence>
<evidence type="ECO:0000256" key="2">
    <source>
        <dbReference type="ARBA" id="ARBA00022801"/>
    </source>
</evidence>
<evidence type="ECO:0000259" key="3">
    <source>
        <dbReference type="Pfam" id="PF03061"/>
    </source>
</evidence>
<keyword evidence="2" id="KW-0378">Hydrolase</keyword>
<comment type="similarity">
    <text evidence="1">Belongs to the thioesterase PaaI family.</text>
</comment>
<organism evidence="4 5">
    <name type="scientific">Pyruvatibacter mobilis</name>
    <dbReference type="NCBI Taxonomy" id="1712261"/>
    <lineage>
        <taxon>Bacteria</taxon>
        <taxon>Pseudomonadati</taxon>
        <taxon>Pseudomonadota</taxon>
        <taxon>Alphaproteobacteria</taxon>
        <taxon>Hyphomicrobiales</taxon>
        <taxon>Parvibaculaceae</taxon>
        <taxon>Pyruvatibacter</taxon>
    </lineage>
</organism>
<gene>
    <name evidence="4" type="ORF">GTQ45_05565</name>
</gene>
<dbReference type="InterPro" id="IPR039298">
    <property type="entry name" value="ACOT13"/>
</dbReference>
<dbReference type="CDD" id="cd03443">
    <property type="entry name" value="PaaI_thioesterase"/>
    <property type="match status" value="1"/>
</dbReference>
<dbReference type="NCBIfam" id="TIGR00369">
    <property type="entry name" value="unchar_dom_1"/>
    <property type="match status" value="1"/>
</dbReference>
<dbReference type="RefSeq" id="WP_027840743.1">
    <property type="nucleotide sequence ID" value="NZ_BMHN01000001.1"/>
</dbReference>
<protein>
    <submittedName>
        <fullName evidence="4">Hotdog fold thioesterase</fullName>
    </submittedName>
</protein>
<dbReference type="Proteomes" id="UP000470384">
    <property type="component" value="Unassembled WGS sequence"/>
</dbReference>
<dbReference type="GO" id="GO:0047617">
    <property type="term" value="F:fatty acyl-CoA hydrolase activity"/>
    <property type="evidence" value="ECO:0007669"/>
    <property type="project" value="InterPro"/>
</dbReference>
<name>A0A845Q9N8_9HYPH</name>
<dbReference type="OrthoDB" id="9813282at2"/>